<dbReference type="Gene3D" id="3.50.50.60">
    <property type="entry name" value="FAD/NAD(P)-binding domain"/>
    <property type="match status" value="1"/>
</dbReference>
<dbReference type="EMBL" id="LR134156">
    <property type="protein sequence ID" value="VEA78290.1"/>
    <property type="molecule type" value="Genomic_DNA"/>
</dbReference>
<evidence type="ECO:0000259" key="3">
    <source>
        <dbReference type="Pfam" id="PF00890"/>
    </source>
</evidence>
<accession>A0A3S5DGC4</accession>
<keyword evidence="2" id="KW-0560">Oxidoreductase</keyword>
<gene>
    <name evidence="4" type="ORF">NCTC10047_04234</name>
</gene>
<feature type="domain" description="FAD-dependent oxidoreductase 2 FAD-binding" evidence="3">
    <location>
        <begin position="9"/>
        <end position="110"/>
    </location>
</feature>
<evidence type="ECO:0000313" key="5">
    <source>
        <dbReference type="Proteomes" id="UP000275676"/>
    </source>
</evidence>
<keyword evidence="1" id="KW-0285">Flavoprotein</keyword>
<evidence type="ECO:0000313" key="4">
    <source>
        <dbReference type="EMBL" id="VEA78290.1"/>
    </source>
</evidence>
<dbReference type="InterPro" id="IPR003953">
    <property type="entry name" value="FAD-dep_OxRdtase_2_FAD-bd"/>
</dbReference>
<proteinExistence type="predicted"/>
<dbReference type="GO" id="GO:0016491">
    <property type="term" value="F:oxidoreductase activity"/>
    <property type="evidence" value="ECO:0007669"/>
    <property type="project" value="UniProtKB-KW"/>
</dbReference>
<evidence type="ECO:0000256" key="1">
    <source>
        <dbReference type="ARBA" id="ARBA00022630"/>
    </source>
</evidence>
<name>A0A3S5DGC4_SALER</name>
<reference evidence="4 5" key="1">
    <citation type="submission" date="2018-12" db="EMBL/GenBank/DDBJ databases">
        <authorList>
            <consortium name="Pathogen Informatics"/>
        </authorList>
    </citation>
    <scope>NUCLEOTIDE SEQUENCE [LARGE SCALE GENOMIC DNA]</scope>
    <source>
        <strain evidence="4 5">NCTC10047</strain>
    </source>
</reference>
<dbReference type="InterPro" id="IPR036188">
    <property type="entry name" value="FAD/NAD-bd_sf"/>
</dbReference>
<sequence>MLVERYPEEEFWQDLWRVTDGNTNEALARLVIRTSSQCRDWMRKHGVNFQPPLSGALHVARTNAFFMGGGKALVNAYYRSAERLGVQIRYNTPVHALELHDGEFVAALAATNVLLPKPAYWRLAVSNQIVNGCGRPGEKTRAANGPRIIF</sequence>
<organism evidence="4 5">
    <name type="scientific">Salmonella enterica subsp. arizonae</name>
    <dbReference type="NCBI Taxonomy" id="59203"/>
    <lineage>
        <taxon>Bacteria</taxon>
        <taxon>Pseudomonadati</taxon>
        <taxon>Pseudomonadota</taxon>
        <taxon>Gammaproteobacteria</taxon>
        <taxon>Enterobacterales</taxon>
        <taxon>Enterobacteriaceae</taxon>
        <taxon>Salmonella</taxon>
    </lineage>
</organism>
<dbReference type="Proteomes" id="UP000275676">
    <property type="component" value="Chromosome"/>
</dbReference>
<dbReference type="Pfam" id="PF00890">
    <property type="entry name" value="FAD_binding_2"/>
    <property type="match status" value="1"/>
</dbReference>
<evidence type="ECO:0000256" key="2">
    <source>
        <dbReference type="ARBA" id="ARBA00023002"/>
    </source>
</evidence>
<dbReference type="SUPFAM" id="SSF51905">
    <property type="entry name" value="FAD/NAD(P)-binding domain"/>
    <property type="match status" value="1"/>
</dbReference>
<dbReference type="AlphaFoldDB" id="A0A3S5DGC4"/>
<protein>
    <submittedName>
        <fullName evidence="4">TcuA: flavoprotein used to oxidizetricarballylate to cis-aconitate</fullName>
    </submittedName>
</protein>